<evidence type="ECO:0000256" key="7">
    <source>
        <dbReference type="PIRNR" id="PIRNR001488"/>
    </source>
</evidence>
<keyword evidence="3 9" id="KW-0732">Signal</keyword>
<gene>
    <name evidence="11" type="ORF">B9Z44_06390</name>
</gene>
<evidence type="ECO:0000313" key="11">
    <source>
        <dbReference type="EMBL" id="PUE59230.1"/>
    </source>
</evidence>
<dbReference type="Gene3D" id="3.40.30.10">
    <property type="entry name" value="Glutaredoxin"/>
    <property type="match status" value="1"/>
</dbReference>
<comment type="caution">
    <text evidence="11">The sequence shown here is derived from an EMBL/GenBank/DDBJ whole genome shotgun (WGS) entry which is preliminary data.</text>
</comment>
<keyword evidence="12" id="KW-1185">Reference proteome</keyword>
<dbReference type="CDD" id="cd03019">
    <property type="entry name" value="DsbA_DsbA"/>
    <property type="match status" value="1"/>
</dbReference>
<feature type="chain" id="PRO_5016407419" description="Thiol:disulfide interchange protein" evidence="9">
    <location>
        <begin position="26"/>
        <end position="219"/>
    </location>
</feature>
<feature type="signal peptide" evidence="9">
    <location>
        <begin position="1"/>
        <end position="25"/>
    </location>
</feature>
<reference evidence="11 12" key="1">
    <citation type="submission" date="2017-04" db="EMBL/GenBank/DDBJ databases">
        <title>Unexpected and diverse lifestyles within the genus Limnohabitans.</title>
        <authorList>
            <person name="Kasalicky V."/>
            <person name="Mehrshad M."/>
            <person name="Andrei S.-A."/>
            <person name="Salcher M."/>
            <person name="Kratochvilova H."/>
            <person name="Simek K."/>
            <person name="Ghai R."/>
        </authorList>
    </citation>
    <scope>NUCLEOTIDE SEQUENCE [LARGE SCALE GENOMIC DNA]</scope>
    <source>
        <strain evidence="11 12">MWH-C5</strain>
    </source>
</reference>
<dbReference type="InterPro" id="IPR001853">
    <property type="entry name" value="DSBA-like_thioredoxin_dom"/>
</dbReference>
<evidence type="ECO:0000256" key="6">
    <source>
        <dbReference type="ARBA" id="ARBA00023284"/>
    </source>
</evidence>
<dbReference type="EMBL" id="NESP01000001">
    <property type="protein sequence ID" value="PUE59230.1"/>
    <property type="molecule type" value="Genomic_DNA"/>
</dbReference>
<evidence type="ECO:0000256" key="9">
    <source>
        <dbReference type="SAM" id="SignalP"/>
    </source>
</evidence>
<feature type="disulfide bond" description="Redox-active" evidence="8">
    <location>
        <begin position="66"/>
        <end position="69"/>
    </location>
</feature>
<dbReference type="InterPro" id="IPR013766">
    <property type="entry name" value="Thioredoxin_domain"/>
</dbReference>
<comment type="similarity">
    <text evidence="2">Belongs to the thioredoxin family. DsbA subfamily.</text>
</comment>
<dbReference type="AlphaFoldDB" id="A0A315EMW7"/>
<dbReference type="InterPro" id="IPR036249">
    <property type="entry name" value="Thioredoxin-like_sf"/>
</dbReference>
<dbReference type="Proteomes" id="UP000251341">
    <property type="component" value="Unassembled WGS sequence"/>
</dbReference>
<evidence type="ECO:0000256" key="3">
    <source>
        <dbReference type="ARBA" id="ARBA00022729"/>
    </source>
</evidence>
<comment type="subcellular location">
    <subcellularLocation>
        <location evidence="1 7">Periplasm</location>
    </subcellularLocation>
</comment>
<evidence type="ECO:0000256" key="2">
    <source>
        <dbReference type="ARBA" id="ARBA00005791"/>
    </source>
</evidence>
<name>A0A315EMW7_9BURK</name>
<evidence type="ECO:0000313" key="12">
    <source>
        <dbReference type="Proteomes" id="UP000251341"/>
    </source>
</evidence>
<dbReference type="Pfam" id="PF01323">
    <property type="entry name" value="DSBA"/>
    <property type="match status" value="1"/>
</dbReference>
<organism evidence="11 12">
    <name type="scientific">Limnohabitans curvus</name>
    <dbReference type="NCBI Taxonomy" id="323423"/>
    <lineage>
        <taxon>Bacteria</taxon>
        <taxon>Pseudomonadati</taxon>
        <taxon>Pseudomonadota</taxon>
        <taxon>Betaproteobacteria</taxon>
        <taxon>Burkholderiales</taxon>
        <taxon>Comamonadaceae</taxon>
        <taxon>Limnohabitans</taxon>
    </lineage>
</organism>
<dbReference type="PANTHER" id="PTHR35891">
    <property type="entry name" value="THIOL:DISULFIDE INTERCHANGE PROTEIN DSBA"/>
    <property type="match status" value="1"/>
</dbReference>
<proteinExistence type="inferred from homology"/>
<evidence type="ECO:0000259" key="10">
    <source>
        <dbReference type="PROSITE" id="PS51352"/>
    </source>
</evidence>
<evidence type="ECO:0000256" key="4">
    <source>
        <dbReference type="ARBA" id="ARBA00022764"/>
    </source>
</evidence>
<evidence type="ECO:0000256" key="1">
    <source>
        <dbReference type="ARBA" id="ARBA00004418"/>
    </source>
</evidence>
<keyword evidence="4 7" id="KW-0574">Periplasm</keyword>
<keyword evidence="5 7" id="KW-1015">Disulfide bond</keyword>
<dbReference type="SUPFAM" id="SSF52833">
    <property type="entry name" value="Thioredoxin-like"/>
    <property type="match status" value="1"/>
</dbReference>
<dbReference type="InterPro" id="IPR050824">
    <property type="entry name" value="Thiol_disulfide_DsbA"/>
</dbReference>
<dbReference type="InterPro" id="IPR023205">
    <property type="entry name" value="DsbA/DsbL"/>
</dbReference>
<dbReference type="GO" id="GO:0016491">
    <property type="term" value="F:oxidoreductase activity"/>
    <property type="evidence" value="ECO:0007669"/>
    <property type="project" value="InterPro"/>
</dbReference>
<protein>
    <recommendedName>
        <fullName evidence="7">Thiol:disulfide interchange protein</fullName>
    </recommendedName>
</protein>
<dbReference type="PROSITE" id="PS51352">
    <property type="entry name" value="THIOREDOXIN_2"/>
    <property type="match status" value="1"/>
</dbReference>
<dbReference type="PANTHER" id="PTHR35891:SF3">
    <property type="entry name" value="THIOL:DISULFIDE INTERCHANGE PROTEIN DSBL"/>
    <property type="match status" value="1"/>
</dbReference>
<dbReference type="GO" id="GO:0042597">
    <property type="term" value="C:periplasmic space"/>
    <property type="evidence" value="ECO:0007669"/>
    <property type="project" value="UniProtKB-SubCell"/>
</dbReference>
<feature type="domain" description="Thioredoxin" evidence="10">
    <location>
        <begin position="21"/>
        <end position="175"/>
    </location>
</feature>
<evidence type="ECO:0000256" key="8">
    <source>
        <dbReference type="PIRSR" id="PIRSR001488-1"/>
    </source>
</evidence>
<dbReference type="RefSeq" id="WP_108360446.1">
    <property type="nucleotide sequence ID" value="NZ_NESP01000001.1"/>
</dbReference>
<accession>A0A315EMW7</accession>
<dbReference type="PIRSF" id="PIRSF001488">
    <property type="entry name" value="Tdi_protein"/>
    <property type="match status" value="1"/>
</dbReference>
<evidence type="ECO:0000256" key="5">
    <source>
        <dbReference type="ARBA" id="ARBA00023157"/>
    </source>
</evidence>
<sequence length="219" mass="24120">MKRRDFSLAAISAASVAGLPLAAQAQGPAAAKKPVEGSDYLSLDKRVPTDVGAGKIELIEFFWYSCPHCNSFEPQFAAWVKAAPKDVVVQRVPVRFRDDFEAQQRAYYVFESLGLVDAMHGKLFHAIHTERQQLNTAPALAAWANKNGLPEKKFLDTFNSFGVATKARRATQLQDAFKVQGVPALGVAGRFYTDGSLTQTMDRALQVAEYLIGEVRRGR</sequence>
<keyword evidence="6" id="KW-0676">Redox-active center</keyword>